<sequence length="255" mass="28979">MLPLHFNRPVVIIGMHRSGTSLVAKVLHEAGINMGVERDHNEESLPFLSINQKMMSESGNSWIDPLKNDAQYHSPESALSMYVNHFKIDPNDYALGGKPRSWYLKFAHNTPWGFKDPRNTFTLNAWLELFPNAKVIHVTRHPAAVADSLARRNEIDGEVHDERLNDLQFNLNLWKVYVDEAMKQMDSIPASRKRTIQYERLLQGGKELTDLGRFVGADLVAGFAARVHPDRANHHPDLDLSSVAEEMKILGYTDN</sequence>
<evidence type="ECO:0000313" key="2">
    <source>
        <dbReference type="Proteomes" id="UP000468650"/>
    </source>
</evidence>
<dbReference type="OrthoDB" id="9816424at2"/>
<dbReference type="SUPFAM" id="SSF52540">
    <property type="entry name" value="P-loop containing nucleoside triphosphate hydrolases"/>
    <property type="match status" value="1"/>
</dbReference>
<dbReference type="EMBL" id="WBVO01000010">
    <property type="protein sequence ID" value="KAB2807748.1"/>
    <property type="molecule type" value="Genomic_DNA"/>
</dbReference>
<dbReference type="AlphaFoldDB" id="A0A6N6RDZ2"/>
<dbReference type="Gene3D" id="3.40.50.300">
    <property type="entry name" value="P-loop containing nucleotide triphosphate hydrolases"/>
    <property type="match status" value="1"/>
</dbReference>
<comment type="caution">
    <text evidence="1">The sequence shown here is derived from an EMBL/GenBank/DDBJ whole genome shotgun (WGS) entry which is preliminary data.</text>
</comment>
<accession>A0A6N6RDZ2</accession>
<dbReference type="InterPro" id="IPR027417">
    <property type="entry name" value="P-loop_NTPase"/>
</dbReference>
<name>A0A6N6RDZ2_9FLAO</name>
<protein>
    <submittedName>
        <fullName evidence="1">Sulfotransferase</fullName>
    </submittedName>
</protein>
<organism evidence="1 2">
    <name type="scientific">Phaeocystidibacter luteus</name>
    <dbReference type="NCBI Taxonomy" id="911197"/>
    <lineage>
        <taxon>Bacteria</taxon>
        <taxon>Pseudomonadati</taxon>
        <taxon>Bacteroidota</taxon>
        <taxon>Flavobacteriia</taxon>
        <taxon>Flavobacteriales</taxon>
        <taxon>Phaeocystidibacteraceae</taxon>
        <taxon>Phaeocystidibacter</taxon>
    </lineage>
</organism>
<dbReference type="Proteomes" id="UP000468650">
    <property type="component" value="Unassembled WGS sequence"/>
</dbReference>
<keyword evidence="2" id="KW-1185">Reference proteome</keyword>
<dbReference type="RefSeq" id="WP_151668089.1">
    <property type="nucleotide sequence ID" value="NZ_WBVO01000010.1"/>
</dbReference>
<evidence type="ECO:0000313" key="1">
    <source>
        <dbReference type="EMBL" id="KAB2807748.1"/>
    </source>
</evidence>
<keyword evidence="1" id="KW-0808">Transferase</keyword>
<proteinExistence type="predicted"/>
<gene>
    <name evidence="1" type="ORF">F8C67_11955</name>
</gene>
<reference evidence="1 2" key="1">
    <citation type="submission" date="2019-09" db="EMBL/GenBank/DDBJ databases">
        <title>Genomes of family Cryomorphaceae.</title>
        <authorList>
            <person name="Bowman J.P."/>
        </authorList>
    </citation>
    <scope>NUCLEOTIDE SEQUENCE [LARGE SCALE GENOMIC DNA]</scope>
    <source>
        <strain evidence="1 2">LMG 25704</strain>
    </source>
</reference>
<dbReference type="Pfam" id="PF13469">
    <property type="entry name" value="Sulfotransfer_3"/>
    <property type="match status" value="1"/>
</dbReference>
<dbReference type="GO" id="GO:0016740">
    <property type="term" value="F:transferase activity"/>
    <property type="evidence" value="ECO:0007669"/>
    <property type="project" value="UniProtKB-KW"/>
</dbReference>